<dbReference type="AlphaFoldDB" id="A0A1J5TSA9"/>
<comment type="caution">
    <text evidence="1">The sequence shown here is derived from an EMBL/GenBank/DDBJ whole genome shotgun (WGS) entry which is preliminary data.</text>
</comment>
<proteinExistence type="predicted"/>
<evidence type="ECO:0000313" key="1">
    <source>
        <dbReference type="EMBL" id="OIR19237.1"/>
    </source>
</evidence>
<reference evidence="1" key="1">
    <citation type="submission" date="2016-10" db="EMBL/GenBank/DDBJ databases">
        <title>Sequence of Gallionella enrichment culture.</title>
        <authorList>
            <person name="Poehlein A."/>
            <person name="Muehling M."/>
            <person name="Daniel R."/>
        </authorList>
    </citation>
    <scope>NUCLEOTIDE SEQUENCE</scope>
</reference>
<gene>
    <name evidence="1" type="ORF">GALL_01160</name>
</gene>
<name>A0A1J5TSA9_9ZZZZ</name>
<dbReference type="EMBL" id="MLJW01000001">
    <property type="protein sequence ID" value="OIR19237.1"/>
    <property type="molecule type" value="Genomic_DNA"/>
</dbReference>
<sequence length="92" mass="10411">MKYHISRKSDGLEIEIAGIEGAEKQLLEAFKECQDGRCSCPTQEYQKLGSLQVRQADGKISLGLKSREGAQFDQVEIERCLEHTQARVRSQK</sequence>
<accession>A0A1J5TSA9</accession>
<organism evidence="1">
    <name type="scientific">mine drainage metagenome</name>
    <dbReference type="NCBI Taxonomy" id="410659"/>
    <lineage>
        <taxon>unclassified sequences</taxon>
        <taxon>metagenomes</taxon>
        <taxon>ecological metagenomes</taxon>
    </lineage>
</organism>
<protein>
    <submittedName>
        <fullName evidence="1">Uncharacterized protein</fullName>
    </submittedName>
</protein>